<protein>
    <submittedName>
        <fullName evidence="5">Uu.00g118370.m01.CDS01</fullName>
    </submittedName>
</protein>
<dbReference type="EMBL" id="CAUWAG010000006">
    <property type="protein sequence ID" value="CAJ2504443.1"/>
    <property type="molecule type" value="Genomic_DNA"/>
</dbReference>
<comment type="similarity">
    <text evidence="1">Belongs to the class-II pyridine nucleotide-disulfide oxidoreductase family.</text>
</comment>
<dbReference type="Gene3D" id="3.50.50.60">
    <property type="entry name" value="FAD/NAD(P)-binding domain"/>
    <property type="match status" value="2"/>
</dbReference>
<keyword evidence="6" id="KW-1185">Reference proteome</keyword>
<dbReference type="Proteomes" id="UP001295740">
    <property type="component" value="Unassembled WGS sequence"/>
</dbReference>
<gene>
    <name evidence="5" type="ORF">KHLLAP_LOCUS4911</name>
</gene>
<evidence type="ECO:0000259" key="4">
    <source>
        <dbReference type="Pfam" id="PF07992"/>
    </source>
</evidence>
<evidence type="ECO:0000256" key="2">
    <source>
        <dbReference type="ARBA" id="ARBA00022630"/>
    </source>
</evidence>
<evidence type="ECO:0000256" key="3">
    <source>
        <dbReference type="ARBA" id="ARBA00023002"/>
    </source>
</evidence>
<accession>A0AAI8VGF6</accession>
<proteinExistence type="inferred from homology"/>
<dbReference type="InterPro" id="IPR023753">
    <property type="entry name" value="FAD/NAD-binding_dom"/>
</dbReference>
<dbReference type="InterPro" id="IPR050097">
    <property type="entry name" value="Ferredoxin-NADP_redctase_2"/>
</dbReference>
<evidence type="ECO:0000313" key="6">
    <source>
        <dbReference type="Proteomes" id="UP001295740"/>
    </source>
</evidence>
<dbReference type="InterPro" id="IPR036188">
    <property type="entry name" value="FAD/NAD-bd_sf"/>
</dbReference>
<dbReference type="AlphaFoldDB" id="A0AAI8VGF6"/>
<dbReference type="PRINTS" id="PR00368">
    <property type="entry name" value="FADPNR"/>
</dbReference>
<name>A0AAI8VGF6_9PEZI</name>
<keyword evidence="2" id="KW-0285">Flavoprotein</keyword>
<dbReference type="Pfam" id="PF07992">
    <property type="entry name" value="Pyr_redox_2"/>
    <property type="match status" value="1"/>
</dbReference>
<dbReference type="SUPFAM" id="SSF51905">
    <property type="entry name" value="FAD/NAD(P)-binding domain"/>
    <property type="match status" value="1"/>
</dbReference>
<dbReference type="PANTHER" id="PTHR48105">
    <property type="entry name" value="THIOREDOXIN REDUCTASE 1-RELATED-RELATED"/>
    <property type="match status" value="1"/>
</dbReference>
<organism evidence="5 6">
    <name type="scientific">Anthostomella pinea</name>
    <dbReference type="NCBI Taxonomy" id="933095"/>
    <lineage>
        <taxon>Eukaryota</taxon>
        <taxon>Fungi</taxon>
        <taxon>Dikarya</taxon>
        <taxon>Ascomycota</taxon>
        <taxon>Pezizomycotina</taxon>
        <taxon>Sordariomycetes</taxon>
        <taxon>Xylariomycetidae</taxon>
        <taxon>Xylariales</taxon>
        <taxon>Xylariaceae</taxon>
        <taxon>Anthostomella</taxon>
    </lineage>
</organism>
<reference evidence="5" key="1">
    <citation type="submission" date="2023-10" db="EMBL/GenBank/DDBJ databases">
        <authorList>
            <person name="Hackl T."/>
        </authorList>
    </citation>
    <scope>NUCLEOTIDE SEQUENCE</scope>
</reference>
<evidence type="ECO:0000256" key="1">
    <source>
        <dbReference type="ARBA" id="ARBA00009333"/>
    </source>
</evidence>
<evidence type="ECO:0000313" key="5">
    <source>
        <dbReference type="EMBL" id="CAJ2504443.1"/>
    </source>
</evidence>
<keyword evidence="3" id="KW-0560">Oxidoreductase</keyword>
<dbReference type="GO" id="GO:0097237">
    <property type="term" value="P:cellular response to toxic substance"/>
    <property type="evidence" value="ECO:0007669"/>
    <property type="project" value="UniProtKB-ARBA"/>
</dbReference>
<dbReference type="GO" id="GO:0016491">
    <property type="term" value="F:oxidoreductase activity"/>
    <property type="evidence" value="ECO:0007669"/>
    <property type="project" value="UniProtKB-KW"/>
</dbReference>
<feature type="domain" description="FAD/NAD(P)-binding" evidence="4">
    <location>
        <begin position="6"/>
        <end position="287"/>
    </location>
</feature>
<sequence length="473" mass="52036">MADTVFDVLIIGGGHAGLSAGLTLYRHMYTVLIIDSRKPRNAWPMPTHIVSGWEACQAEEFRSAGRGELEATGFVSFAESEARSVQRVNEDFEITGNHGESWRGRKLLIATGKLNVFPDIPGYADNYPEKIFHCMFTFGYEHRGSRHAGLLAEGALSSPFHAAMVVGDTKRFAEEVTVYTNGDSVLKEALAKELRHPGVKLDDRRLLCIESTERSLRLDLEGGSSDEVAFLVHQPATMVDLHLVEQIGLKLDARGDIQNSPPFFQTDIAGVFVAGDCGTPFKIIPMALFMGANAGAGIARSLAADALRRDITAQGASCELFVGYLSAEKERDAVFLDIDHACFLQPGFYLISVPSIAPHGFKDPGDELQEVSHSRAVTQAADLVWFNQLNPTPGFNQFCKVLHGGCERKISASAKDKSLVDKIEASFPFYRPLRSDRLSLEGYRTFSILCWKSDVGHIRSNQQAVPELWVLSK</sequence>
<comment type="caution">
    <text evidence="5">The sequence shown here is derived from an EMBL/GenBank/DDBJ whole genome shotgun (WGS) entry which is preliminary data.</text>
</comment>